<accession>A0A485KCW0</accession>
<gene>
    <name evidence="3" type="primary">Aste57867_3845</name>
    <name evidence="2" type="ORF">As57867_003834</name>
    <name evidence="3" type="ORF">ASTE57867_3845</name>
</gene>
<dbReference type="EMBL" id="VJMH01000773">
    <property type="protein sequence ID" value="KAF0714493.1"/>
    <property type="molecule type" value="Genomic_DNA"/>
</dbReference>
<organism evidence="3 4">
    <name type="scientific">Aphanomyces stellatus</name>
    <dbReference type="NCBI Taxonomy" id="120398"/>
    <lineage>
        <taxon>Eukaryota</taxon>
        <taxon>Sar</taxon>
        <taxon>Stramenopiles</taxon>
        <taxon>Oomycota</taxon>
        <taxon>Saprolegniomycetes</taxon>
        <taxon>Saprolegniales</taxon>
        <taxon>Verrucalvaceae</taxon>
        <taxon>Aphanomyces</taxon>
    </lineage>
</organism>
<dbReference type="InterPro" id="IPR016181">
    <property type="entry name" value="Acyl_CoA_acyltransferase"/>
</dbReference>
<evidence type="ECO:0000313" key="2">
    <source>
        <dbReference type="EMBL" id="KAF0714493.1"/>
    </source>
</evidence>
<dbReference type="CDD" id="cd04301">
    <property type="entry name" value="NAT_SF"/>
    <property type="match status" value="1"/>
</dbReference>
<reference evidence="3 4" key="1">
    <citation type="submission" date="2019-03" db="EMBL/GenBank/DDBJ databases">
        <authorList>
            <person name="Gaulin E."/>
            <person name="Dumas B."/>
        </authorList>
    </citation>
    <scope>NUCLEOTIDE SEQUENCE [LARGE SCALE GENOMIC DNA]</scope>
    <source>
        <strain evidence="3">CBS 568.67</strain>
    </source>
</reference>
<protein>
    <submittedName>
        <fullName evidence="3">Aste57867_3845 protein</fullName>
    </submittedName>
</protein>
<dbReference type="Proteomes" id="UP000332933">
    <property type="component" value="Unassembled WGS sequence"/>
</dbReference>
<dbReference type="Gene3D" id="3.40.630.30">
    <property type="match status" value="1"/>
</dbReference>
<dbReference type="InterPro" id="IPR000182">
    <property type="entry name" value="GNAT_dom"/>
</dbReference>
<evidence type="ECO:0000313" key="4">
    <source>
        <dbReference type="Proteomes" id="UP000332933"/>
    </source>
</evidence>
<keyword evidence="4" id="KW-1185">Reference proteome</keyword>
<dbReference type="PROSITE" id="PS51186">
    <property type="entry name" value="GNAT"/>
    <property type="match status" value="1"/>
</dbReference>
<dbReference type="SUPFAM" id="SSF55729">
    <property type="entry name" value="Acyl-CoA N-acyltransferases (Nat)"/>
    <property type="match status" value="1"/>
</dbReference>
<feature type="domain" description="N-acetyltransferase" evidence="1">
    <location>
        <begin position="150"/>
        <end position="298"/>
    </location>
</feature>
<dbReference type="Pfam" id="PF00583">
    <property type="entry name" value="Acetyltransf_1"/>
    <property type="match status" value="1"/>
</dbReference>
<evidence type="ECO:0000313" key="3">
    <source>
        <dbReference type="EMBL" id="VFT80992.1"/>
    </source>
</evidence>
<name>A0A485KCW0_9STRA</name>
<dbReference type="OrthoDB" id="64713at2759"/>
<dbReference type="EMBL" id="CAADRA010000773">
    <property type="protein sequence ID" value="VFT80992.1"/>
    <property type="molecule type" value="Genomic_DNA"/>
</dbReference>
<reference evidence="2" key="2">
    <citation type="submission" date="2019-06" db="EMBL/GenBank/DDBJ databases">
        <title>Genomics analysis of Aphanomyces spp. identifies a new class of oomycete effector associated with host adaptation.</title>
        <authorList>
            <person name="Gaulin E."/>
        </authorList>
    </citation>
    <scope>NUCLEOTIDE SEQUENCE</scope>
    <source>
        <strain evidence="2">CBS 578.67</strain>
    </source>
</reference>
<dbReference type="GO" id="GO:0016747">
    <property type="term" value="F:acyltransferase activity, transferring groups other than amino-acyl groups"/>
    <property type="evidence" value="ECO:0007669"/>
    <property type="project" value="InterPro"/>
</dbReference>
<sequence length="299" mass="32700">MKPTVREVHDLNEFIAMTADLCQADPIATNQIASTAIAVVKGLRSTNDVRFYVMASGLTDNITSFAMWNSTRGVYLSPTVSSDEAATFGELVGSMENQPLVIQCSGVRHVASAFSVAYCRHHQPTAQFHLKKDLLLYVLETVQTPTHVTGRMRQGTAEDMPFLKDWASQFFAFIGAPLVDASGFMARALPTIFIWDDEAGTPVAFAGYAPPVQVDETIVYRIGPVFVPEHERRKGYASALTAALSLHVLTKDENVTARVCLYADAANPASNKAYQNVGYVPVSETSEFEFEAMESDDAK</sequence>
<proteinExistence type="predicted"/>
<dbReference type="AlphaFoldDB" id="A0A485KCW0"/>
<evidence type="ECO:0000259" key="1">
    <source>
        <dbReference type="PROSITE" id="PS51186"/>
    </source>
</evidence>